<sequence length="284" mass="32317">MARIKDYSKSSRRKSQPEPESEDEEEYEVEKVIDHKRKKSVISYYVSWVGYPGELTWIDEDSAAGCPDLVNAYWKKQPLGKQHERFPVGSKEEAAALKRAEAEGAGGSKKRRASKVTEDDDEGEQEEEEEAPKSRRKSGASTKSNGTSKAAKKESPVKKEKKEKKEPAAKKAKKELKQEEEVAEEEVEEVEEGDYDEAAGHTMSRHDLKYAGEEHDWEELVSKVDTVDSEPEDAGLRFLLIWTEDGTATYVPAADARKRCPQRIIDFFTEHLKFRQTDADEEEE</sequence>
<feature type="region of interest" description="Disordered" evidence="3">
    <location>
        <begin position="1"/>
        <end position="30"/>
    </location>
</feature>
<feature type="compositionally biased region" description="Acidic residues" evidence="3">
    <location>
        <begin position="19"/>
        <end position="28"/>
    </location>
</feature>
<feature type="compositionally biased region" description="Polar residues" evidence="3">
    <location>
        <begin position="139"/>
        <end position="148"/>
    </location>
</feature>
<dbReference type="Pfam" id="PF01393">
    <property type="entry name" value="Chromo_shadow"/>
    <property type="match status" value="1"/>
</dbReference>
<gene>
    <name evidence="5" type="ORF">BCR35DRAFT_307957</name>
</gene>
<dbReference type="SMART" id="SM00298">
    <property type="entry name" value="CHROMO"/>
    <property type="match status" value="2"/>
</dbReference>
<proteinExistence type="predicted"/>
<evidence type="ECO:0000259" key="4">
    <source>
        <dbReference type="PROSITE" id="PS50013"/>
    </source>
</evidence>
<dbReference type="GO" id="GO:0005634">
    <property type="term" value="C:nucleus"/>
    <property type="evidence" value="ECO:0007669"/>
    <property type="project" value="UniProtKB-SubCell"/>
</dbReference>
<dbReference type="Pfam" id="PF00385">
    <property type="entry name" value="Chromo"/>
    <property type="match status" value="1"/>
</dbReference>
<comment type="caution">
    <text evidence="5">The sequence shown here is derived from an EMBL/GenBank/DDBJ whole genome shotgun (WGS) entry which is preliminary data.</text>
</comment>
<evidence type="ECO:0000256" key="3">
    <source>
        <dbReference type="SAM" id="MobiDB-lite"/>
    </source>
</evidence>
<feature type="compositionally biased region" description="Basic and acidic residues" evidence="3">
    <location>
        <begin position="81"/>
        <end position="102"/>
    </location>
</feature>
<dbReference type="FunCoup" id="A0A1Y2EGD9">
    <property type="interactions" value="9"/>
</dbReference>
<feature type="domain" description="Chromo" evidence="4">
    <location>
        <begin position="27"/>
        <end position="85"/>
    </location>
</feature>
<dbReference type="Gene3D" id="2.40.50.40">
    <property type="match status" value="2"/>
</dbReference>
<dbReference type="InterPro" id="IPR000953">
    <property type="entry name" value="Chromo/chromo_shadow_dom"/>
</dbReference>
<dbReference type="GO" id="GO:0006338">
    <property type="term" value="P:chromatin remodeling"/>
    <property type="evidence" value="ECO:0007669"/>
    <property type="project" value="UniProtKB-ARBA"/>
</dbReference>
<dbReference type="SUPFAM" id="SSF54160">
    <property type="entry name" value="Chromo domain-like"/>
    <property type="match status" value="2"/>
</dbReference>
<dbReference type="InterPro" id="IPR008251">
    <property type="entry name" value="Chromo_shadow_dom"/>
</dbReference>
<name>A0A1Y2EGD9_9BASI</name>
<dbReference type="OrthoDB" id="433924at2759"/>
<dbReference type="Proteomes" id="UP000193467">
    <property type="component" value="Unassembled WGS sequence"/>
</dbReference>
<feature type="compositionally biased region" description="Acidic residues" evidence="3">
    <location>
        <begin position="118"/>
        <end position="130"/>
    </location>
</feature>
<reference evidence="5 6" key="1">
    <citation type="submission" date="2016-07" db="EMBL/GenBank/DDBJ databases">
        <title>Pervasive Adenine N6-methylation of Active Genes in Fungi.</title>
        <authorList>
            <consortium name="DOE Joint Genome Institute"/>
            <person name="Mondo S.J."/>
            <person name="Dannebaum R.O."/>
            <person name="Kuo R.C."/>
            <person name="Labutti K."/>
            <person name="Haridas S."/>
            <person name="Kuo A."/>
            <person name="Salamov A."/>
            <person name="Ahrendt S.R."/>
            <person name="Lipzen A."/>
            <person name="Sullivan W."/>
            <person name="Andreopoulos W.B."/>
            <person name="Clum A."/>
            <person name="Lindquist E."/>
            <person name="Daum C."/>
            <person name="Ramamoorthy G.K."/>
            <person name="Gryganskyi A."/>
            <person name="Culley D."/>
            <person name="Magnuson J.K."/>
            <person name="James T.Y."/>
            <person name="O'Malley M.A."/>
            <person name="Stajich J.E."/>
            <person name="Spatafora J.W."/>
            <person name="Visel A."/>
            <person name="Grigoriev I.V."/>
        </authorList>
    </citation>
    <scope>NUCLEOTIDE SEQUENCE [LARGE SCALE GENOMIC DNA]</scope>
    <source>
        <strain evidence="5 6">62-1032</strain>
    </source>
</reference>
<keyword evidence="2" id="KW-0539">Nucleus</keyword>
<dbReference type="STRING" id="106004.A0A1Y2EGD9"/>
<accession>A0A1Y2EGD9</accession>
<dbReference type="PROSITE" id="PS50013">
    <property type="entry name" value="CHROMO_2"/>
    <property type="match status" value="1"/>
</dbReference>
<protein>
    <recommendedName>
        <fullName evidence="4">Chromo domain-containing protein</fullName>
    </recommendedName>
</protein>
<dbReference type="PANTHER" id="PTHR22812">
    <property type="entry name" value="CHROMOBOX PROTEIN"/>
    <property type="match status" value="1"/>
</dbReference>
<dbReference type="EMBL" id="MCGR01000055">
    <property type="protein sequence ID" value="ORY70648.1"/>
    <property type="molecule type" value="Genomic_DNA"/>
</dbReference>
<feature type="compositionally biased region" description="Basic and acidic residues" evidence="3">
    <location>
        <begin position="151"/>
        <end position="180"/>
    </location>
</feature>
<dbReference type="AlphaFoldDB" id="A0A1Y2EGD9"/>
<dbReference type="InterPro" id="IPR023780">
    <property type="entry name" value="Chromo_domain"/>
</dbReference>
<dbReference type="InterPro" id="IPR016197">
    <property type="entry name" value="Chromo-like_dom_sf"/>
</dbReference>
<dbReference type="InterPro" id="IPR051219">
    <property type="entry name" value="Heterochromatin_chromo-domain"/>
</dbReference>
<dbReference type="InParanoid" id="A0A1Y2EGD9"/>
<feature type="region of interest" description="Disordered" evidence="3">
    <location>
        <begin position="77"/>
        <end position="207"/>
    </location>
</feature>
<keyword evidence="6" id="KW-1185">Reference proteome</keyword>
<evidence type="ECO:0000256" key="2">
    <source>
        <dbReference type="ARBA" id="ARBA00023242"/>
    </source>
</evidence>
<evidence type="ECO:0000256" key="1">
    <source>
        <dbReference type="ARBA" id="ARBA00004123"/>
    </source>
</evidence>
<comment type="subcellular location">
    <subcellularLocation>
        <location evidence="1">Nucleus</location>
    </subcellularLocation>
</comment>
<evidence type="ECO:0000313" key="6">
    <source>
        <dbReference type="Proteomes" id="UP000193467"/>
    </source>
</evidence>
<evidence type="ECO:0000313" key="5">
    <source>
        <dbReference type="EMBL" id="ORY70648.1"/>
    </source>
</evidence>
<dbReference type="SMART" id="SM00300">
    <property type="entry name" value="ChSh"/>
    <property type="match status" value="1"/>
</dbReference>
<feature type="compositionally biased region" description="Acidic residues" evidence="3">
    <location>
        <begin position="181"/>
        <end position="197"/>
    </location>
</feature>
<organism evidence="5 6">
    <name type="scientific">Leucosporidium creatinivorum</name>
    <dbReference type="NCBI Taxonomy" id="106004"/>
    <lineage>
        <taxon>Eukaryota</taxon>
        <taxon>Fungi</taxon>
        <taxon>Dikarya</taxon>
        <taxon>Basidiomycota</taxon>
        <taxon>Pucciniomycotina</taxon>
        <taxon>Microbotryomycetes</taxon>
        <taxon>Leucosporidiales</taxon>
        <taxon>Leucosporidium</taxon>
    </lineage>
</organism>
<dbReference type="CDD" id="cd00024">
    <property type="entry name" value="CD_CSD"/>
    <property type="match status" value="1"/>
</dbReference>